<feature type="domain" description="C3H1-type" evidence="3">
    <location>
        <begin position="98"/>
        <end position="128"/>
    </location>
</feature>
<keyword evidence="1" id="KW-0863">Zinc-finger</keyword>
<evidence type="ECO:0000256" key="1">
    <source>
        <dbReference type="PROSITE-ProRule" id="PRU00723"/>
    </source>
</evidence>
<sequence length="237" mass="25953">MSEATSTSVGMQTASSIGTQTDEYVDDIICQTCGEAGVLHACGHWQCPTLECRPTWYQRFEARKWLVPRTPARAQNEQLFQTRERCVDCRPEGRCLKGNCPRYCNFVFRRGTCKFGAKCSFCHLHGRADATGKFRGEVDGALDLPWPPSGSHLPPPRPQWFGGPDKPQGQGPYATSDGMDRMRGCCNDGEPWKVSLSSGRVTAVVPSPNVLPDAGGIFNASPKVLLHSANGMFVQSV</sequence>
<feature type="compositionally biased region" description="Pro residues" evidence="2">
    <location>
        <begin position="146"/>
        <end position="158"/>
    </location>
</feature>
<gene>
    <name evidence="4" type="ORF">PCOR1329_LOCUS9349</name>
</gene>
<dbReference type="InterPro" id="IPR000571">
    <property type="entry name" value="Znf_CCCH"/>
</dbReference>
<accession>A0ABN9Q6T9</accession>
<evidence type="ECO:0000313" key="4">
    <source>
        <dbReference type="EMBL" id="CAK0801489.1"/>
    </source>
</evidence>
<evidence type="ECO:0000259" key="3">
    <source>
        <dbReference type="PROSITE" id="PS50103"/>
    </source>
</evidence>
<keyword evidence="1" id="KW-0862">Zinc</keyword>
<keyword evidence="1" id="KW-0479">Metal-binding</keyword>
<evidence type="ECO:0000256" key="2">
    <source>
        <dbReference type="SAM" id="MobiDB-lite"/>
    </source>
</evidence>
<protein>
    <recommendedName>
        <fullName evidence="3">C3H1-type domain-containing protein</fullName>
    </recommendedName>
</protein>
<dbReference type="EMBL" id="CAUYUJ010002594">
    <property type="protein sequence ID" value="CAK0801489.1"/>
    <property type="molecule type" value="Genomic_DNA"/>
</dbReference>
<feature type="zinc finger region" description="C3H1-type" evidence="1">
    <location>
        <begin position="98"/>
        <end position="128"/>
    </location>
</feature>
<name>A0ABN9Q6T9_9DINO</name>
<reference evidence="4" key="1">
    <citation type="submission" date="2023-10" db="EMBL/GenBank/DDBJ databases">
        <authorList>
            <person name="Chen Y."/>
            <person name="Shah S."/>
            <person name="Dougan E. K."/>
            <person name="Thang M."/>
            <person name="Chan C."/>
        </authorList>
    </citation>
    <scope>NUCLEOTIDE SEQUENCE [LARGE SCALE GENOMIC DNA]</scope>
</reference>
<keyword evidence="5" id="KW-1185">Reference proteome</keyword>
<organism evidence="4 5">
    <name type="scientific">Prorocentrum cordatum</name>
    <dbReference type="NCBI Taxonomy" id="2364126"/>
    <lineage>
        <taxon>Eukaryota</taxon>
        <taxon>Sar</taxon>
        <taxon>Alveolata</taxon>
        <taxon>Dinophyceae</taxon>
        <taxon>Prorocentrales</taxon>
        <taxon>Prorocentraceae</taxon>
        <taxon>Prorocentrum</taxon>
    </lineage>
</organism>
<comment type="caution">
    <text evidence="4">The sequence shown here is derived from an EMBL/GenBank/DDBJ whole genome shotgun (WGS) entry which is preliminary data.</text>
</comment>
<dbReference type="Proteomes" id="UP001189429">
    <property type="component" value="Unassembled WGS sequence"/>
</dbReference>
<evidence type="ECO:0000313" key="5">
    <source>
        <dbReference type="Proteomes" id="UP001189429"/>
    </source>
</evidence>
<feature type="region of interest" description="Disordered" evidence="2">
    <location>
        <begin position="146"/>
        <end position="174"/>
    </location>
</feature>
<proteinExistence type="predicted"/>
<dbReference type="PROSITE" id="PS50103">
    <property type="entry name" value="ZF_C3H1"/>
    <property type="match status" value="1"/>
</dbReference>